<keyword evidence="4" id="KW-1185">Reference proteome</keyword>
<protein>
    <submittedName>
        <fullName evidence="3">LysM repeat protein</fullName>
    </submittedName>
</protein>
<dbReference type="InterPro" id="IPR036365">
    <property type="entry name" value="PGBD-like_sf"/>
</dbReference>
<dbReference type="Gene3D" id="1.10.101.10">
    <property type="entry name" value="PGBD-like superfamily/PGBD"/>
    <property type="match status" value="1"/>
</dbReference>
<dbReference type="Gene3D" id="3.10.350.10">
    <property type="entry name" value="LysM domain"/>
    <property type="match status" value="1"/>
</dbReference>
<dbReference type="CDD" id="cd06583">
    <property type="entry name" value="PGRP"/>
    <property type="match status" value="1"/>
</dbReference>
<dbReference type="RefSeq" id="WP_167549308.1">
    <property type="nucleotide sequence ID" value="NZ_CP016279.1"/>
</dbReference>
<dbReference type="SMART" id="SM00644">
    <property type="entry name" value="Ami_2"/>
    <property type="match status" value="1"/>
</dbReference>
<dbReference type="Proteomes" id="UP001519309">
    <property type="component" value="Unassembled WGS sequence"/>
</dbReference>
<evidence type="ECO:0000259" key="2">
    <source>
        <dbReference type="PROSITE" id="PS51782"/>
    </source>
</evidence>
<dbReference type="InterPro" id="IPR036505">
    <property type="entry name" value="Amidase/PGRP_sf"/>
</dbReference>
<dbReference type="PROSITE" id="PS51782">
    <property type="entry name" value="LYSM"/>
    <property type="match status" value="1"/>
</dbReference>
<sequence>MAIPISADHLVAALHAEGVRVVERSGWRTHNRNHKGPWGPVNGVMIHHTVTSGTANTVSICERGYEGLPGPLCHGVIAKDGTVHLVGHGRVNHAGRGDDDVLRAVIAERSLPAANEANTDGNTHFYGFECENLGDGHDPWPPAQLDAIERAATALCRIHSWSAASVIGHLEWQPGKIDPKGFTMDWLRERIAARLKAKPTGTSSDNGSKGSNGSMYVVKVGDTLCAVGKRLGVHWDHIARANKISAPYVIKPGQKLTIPGKPSERAYTPPPFPDGLAPGRSSPSAKGLQQALKDTGWLDRSVPLADNYGPQTQKAVAAFNHKHSLFTAGRPNDPVIGRRGWNLLHRLAYGT</sequence>
<feature type="region of interest" description="Disordered" evidence="1">
    <location>
        <begin position="255"/>
        <end position="291"/>
    </location>
</feature>
<dbReference type="SMART" id="SM00257">
    <property type="entry name" value="LysM"/>
    <property type="match status" value="1"/>
</dbReference>
<name>A0ABS4M9H0_9ACTN</name>
<dbReference type="Pfam" id="PF01476">
    <property type="entry name" value="LysM"/>
    <property type="match status" value="1"/>
</dbReference>
<dbReference type="CDD" id="cd00118">
    <property type="entry name" value="LysM"/>
    <property type="match status" value="1"/>
</dbReference>
<dbReference type="SUPFAM" id="SSF47090">
    <property type="entry name" value="PGBD-like"/>
    <property type="match status" value="1"/>
</dbReference>
<dbReference type="InterPro" id="IPR018392">
    <property type="entry name" value="LysM"/>
</dbReference>
<accession>A0ABS4M9H0</accession>
<dbReference type="InterPro" id="IPR036366">
    <property type="entry name" value="PGBDSf"/>
</dbReference>
<feature type="domain" description="LysM" evidence="2">
    <location>
        <begin position="214"/>
        <end position="258"/>
    </location>
</feature>
<comment type="caution">
    <text evidence="3">The sequence shown here is derived from an EMBL/GenBank/DDBJ whole genome shotgun (WGS) entry which is preliminary data.</text>
</comment>
<dbReference type="Gene3D" id="3.40.80.10">
    <property type="entry name" value="Peptidoglycan recognition protein-like"/>
    <property type="match status" value="1"/>
</dbReference>
<gene>
    <name evidence="3" type="ORF">J2Z21_009336</name>
</gene>
<evidence type="ECO:0000256" key="1">
    <source>
        <dbReference type="SAM" id="MobiDB-lite"/>
    </source>
</evidence>
<dbReference type="InterPro" id="IPR036779">
    <property type="entry name" value="LysM_dom_sf"/>
</dbReference>
<evidence type="ECO:0000313" key="3">
    <source>
        <dbReference type="EMBL" id="MBP2056318.1"/>
    </source>
</evidence>
<dbReference type="SUPFAM" id="SSF54106">
    <property type="entry name" value="LysM domain"/>
    <property type="match status" value="1"/>
</dbReference>
<dbReference type="Pfam" id="PF01510">
    <property type="entry name" value="Amidase_2"/>
    <property type="match status" value="1"/>
</dbReference>
<evidence type="ECO:0000313" key="4">
    <source>
        <dbReference type="Proteomes" id="UP001519309"/>
    </source>
</evidence>
<reference evidence="3 4" key="1">
    <citation type="submission" date="2021-03" db="EMBL/GenBank/DDBJ databases">
        <title>Genomic Encyclopedia of Type Strains, Phase IV (KMG-IV): sequencing the most valuable type-strain genomes for metagenomic binning, comparative biology and taxonomic classification.</title>
        <authorList>
            <person name="Goeker M."/>
        </authorList>
    </citation>
    <scope>NUCLEOTIDE SEQUENCE [LARGE SCALE GENOMIC DNA]</scope>
    <source>
        <strain evidence="3 4">DSM 40499</strain>
    </source>
</reference>
<dbReference type="SUPFAM" id="SSF55846">
    <property type="entry name" value="N-acetylmuramoyl-L-alanine amidase-like"/>
    <property type="match status" value="1"/>
</dbReference>
<organism evidence="3 4">
    <name type="scientific">Streptomyces griseochromogenes</name>
    <dbReference type="NCBI Taxonomy" id="68214"/>
    <lineage>
        <taxon>Bacteria</taxon>
        <taxon>Bacillati</taxon>
        <taxon>Actinomycetota</taxon>
        <taxon>Actinomycetes</taxon>
        <taxon>Kitasatosporales</taxon>
        <taxon>Streptomycetaceae</taxon>
        <taxon>Streptomyces</taxon>
    </lineage>
</organism>
<proteinExistence type="predicted"/>
<dbReference type="InterPro" id="IPR002502">
    <property type="entry name" value="Amidase_domain"/>
</dbReference>
<dbReference type="EMBL" id="JAGGLP010000044">
    <property type="protein sequence ID" value="MBP2056318.1"/>
    <property type="molecule type" value="Genomic_DNA"/>
</dbReference>